<reference evidence="1 2" key="1">
    <citation type="submission" date="2017-09" db="EMBL/GenBank/DDBJ databases">
        <title>Depth-based differentiation of microbial function through sediment-hosted aquifers and enrichment of novel symbionts in the deep terrestrial subsurface.</title>
        <authorList>
            <person name="Probst A.J."/>
            <person name="Ladd B."/>
            <person name="Jarett J.K."/>
            <person name="Geller-Mcgrath D.E."/>
            <person name="Sieber C.M."/>
            <person name="Emerson J.B."/>
            <person name="Anantharaman K."/>
            <person name="Thomas B.C."/>
            <person name="Malmstrom R."/>
            <person name="Stieglmeier M."/>
            <person name="Klingl A."/>
            <person name="Woyke T."/>
            <person name="Ryan C.M."/>
            <person name="Banfield J.F."/>
        </authorList>
    </citation>
    <scope>NUCLEOTIDE SEQUENCE [LARGE SCALE GENOMIC DNA]</scope>
    <source>
        <strain evidence="1">CG10_big_fil_rev_8_21_14_0_10_45_14</strain>
    </source>
</reference>
<dbReference type="EMBL" id="PCYL01000047">
    <property type="protein sequence ID" value="PIR46312.1"/>
    <property type="molecule type" value="Genomic_DNA"/>
</dbReference>
<accession>A0A2H0RIC2</accession>
<dbReference type="AlphaFoldDB" id="A0A2H0RIC2"/>
<protein>
    <submittedName>
        <fullName evidence="1">Uncharacterized protein</fullName>
    </submittedName>
</protein>
<evidence type="ECO:0000313" key="2">
    <source>
        <dbReference type="Proteomes" id="UP000230833"/>
    </source>
</evidence>
<proteinExistence type="predicted"/>
<dbReference type="Proteomes" id="UP000230833">
    <property type="component" value="Unassembled WGS sequence"/>
</dbReference>
<organism evidence="1 2">
    <name type="scientific">Candidatus Vogelbacteria bacterium CG10_big_fil_rev_8_21_14_0_10_45_14</name>
    <dbReference type="NCBI Taxonomy" id="1975042"/>
    <lineage>
        <taxon>Bacteria</taxon>
        <taxon>Candidatus Vogeliibacteriota</taxon>
    </lineage>
</organism>
<sequence length="106" mass="11681">MSRARVLFLISLLLVNAGQVCYPIELMKPDNRSRRRSEYGIIATIEIGNKRLLLSASFLSIFICAKAISVAKINQTAKIKSAKAATISSSKPPLVEKLNTYGRVSR</sequence>
<evidence type="ECO:0000313" key="1">
    <source>
        <dbReference type="EMBL" id="PIR46312.1"/>
    </source>
</evidence>
<comment type="caution">
    <text evidence="1">The sequence shown here is derived from an EMBL/GenBank/DDBJ whole genome shotgun (WGS) entry which is preliminary data.</text>
</comment>
<name>A0A2H0RIC2_9BACT</name>
<gene>
    <name evidence="1" type="ORF">COV07_04420</name>
</gene>